<dbReference type="Gene3D" id="3.90.180.10">
    <property type="entry name" value="Medium-chain alcohol dehydrogenases, catalytic domain"/>
    <property type="match status" value="1"/>
</dbReference>
<dbReference type="InterPro" id="IPR036291">
    <property type="entry name" value="NAD(P)-bd_dom_sf"/>
</dbReference>
<keyword evidence="4" id="KW-1185">Reference proteome</keyword>
<evidence type="ECO:0000259" key="2">
    <source>
        <dbReference type="SMART" id="SM00829"/>
    </source>
</evidence>
<dbReference type="Gene3D" id="3.40.50.720">
    <property type="entry name" value="NAD(P)-binding Rossmann-like Domain"/>
    <property type="match status" value="1"/>
</dbReference>
<dbReference type="InterPro" id="IPR013154">
    <property type="entry name" value="ADH-like_N"/>
</dbReference>
<dbReference type="InterPro" id="IPR020843">
    <property type="entry name" value="ER"/>
</dbReference>
<sequence length="331" mass="36060">MKALVYRHKNTLNDFKIRLEEVADPKISDTDIQVGIKAFGVNPGEALFRRILDAPKGEYRILGYEFSGIVEQKGAKVSGFDIGDRVFGIGDTSRQGAYAELIAVDHRLIAKIPDFAPYDHAAAAPVGTVTAYQSLFRFNNKLPSDVKTVLILGAAGGVGSMAIQLLKAKTNVTIIATASKPQSQNWVKELGADIIVDHHSDVLKQLKEEGIDQVDFVFAANGLKNAISWLPELIKPYGYLAPIEGLGDIDIWPLMNKSVTVFLEMVFSKSIFGVNQESQGAILRELIGLLMEGRIKSPVKQTFSGLSVANILQAHSALEERSTVGKIVINL</sequence>
<dbReference type="InterPro" id="IPR051603">
    <property type="entry name" value="Zinc-ADH_QOR/CCCR"/>
</dbReference>
<protein>
    <submittedName>
        <fullName evidence="3">Zinc-binding dehydrogenase</fullName>
    </submittedName>
</protein>
<evidence type="ECO:0000256" key="1">
    <source>
        <dbReference type="ARBA" id="ARBA00022857"/>
    </source>
</evidence>
<feature type="domain" description="Enoyl reductase (ER)" evidence="2">
    <location>
        <begin position="10"/>
        <end position="329"/>
    </location>
</feature>
<dbReference type="InterPro" id="IPR013149">
    <property type="entry name" value="ADH-like_C"/>
</dbReference>
<accession>A0ABU7IYD7</accession>
<dbReference type="PANTHER" id="PTHR44154:SF1">
    <property type="entry name" value="QUINONE OXIDOREDUCTASE"/>
    <property type="match status" value="1"/>
</dbReference>
<dbReference type="RefSeq" id="WP_272652674.1">
    <property type="nucleotide sequence ID" value="NZ_JAZDDG010000009.1"/>
</dbReference>
<dbReference type="EMBL" id="JAZDDG010000009">
    <property type="protein sequence ID" value="MEE1977995.1"/>
    <property type="molecule type" value="Genomic_DNA"/>
</dbReference>
<dbReference type="InterPro" id="IPR011032">
    <property type="entry name" value="GroES-like_sf"/>
</dbReference>
<name>A0ABU7IYD7_9FLAO</name>
<comment type="caution">
    <text evidence="3">The sequence shown here is derived from an EMBL/GenBank/DDBJ whole genome shotgun (WGS) entry which is preliminary data.</text>
</comment>
<dbReference type="PANTHER" id="PTHR44154">
    <property type="entry name" value="QUINONE OXIDOREDUCTASE"/>
    <property type="match status" value="1"/>
</dbReference>
<keyword evidence="1" id="KW-0521">NADP</keyword>
<proteinExistence type="predicted"/>
<dbReference type="SUPFAM" id="SSF51735">
    <property type="entry name" value="NAD(P)-binding Rossmann-fold domains"/>
    <property type="match status" value="1"/>
</dbReference>
<reference evidence="3 4" key="1">
    <citation type="submission" date="2024-01" db="EMBL/GenBank/DDBJ databases">
        <title>Maribacter spp. originated from different algae showed divergent polysaccharides utilization ability.</title>
        <authorList>
            <person name="Wang H."/>
            <person name="Wu Y."/>
        </authorList>
    </citation>
    <scope>NUCLEOTIDE SEQUENCE [LARGE SCALE GENOMIC DNA]</scope>
    <source>
        <strain evidence="3 4">PR1</strain>
    </source>
</reference>
<dbReference type="SUPFAM" id="SSF50129">
    <property type="entry name" value="GroES-like"/>
    <property type="match status" value="1"/>
</dbReference>
<gene>
    <name evidence="3" type="ORF">V1I91_18095</name>
</gene>
<organism evidence="3 4">
    <name type="scientific">Maribacter cobaltidurans</name>
    <dbReference type="NCBI Taxonomy" id="1178778"/>
    <lineage>
        <taxon>Bacteria</taxon>
        <taxon>Pseudomonadati</taxon>
        <taxon>Bacteroidota</taxon>
        <taxon>Flavobacteriia</taxon>
        <taxon>Flavobacteriales</taxon>
        <taxon>Flavobacteriaceae</taxon>
        <taxon>Maribacter</taxon>
    </lineage>
</organism>
<evidence type="ECO:0000313" key="3">
    <source>
        <dbReference type="EMBL" id="MEE1977995.1"/>
    </source>
</evidence>
<dbReference type="Pfam" id="PF08240">
    <property type="entry name" value="ADH_N"/>
    <property type="match status" value="1"/>
</dbReference>
<dbReference type="Pfam" id="PF00107">
    <property type="entry name" value="ADH_zinc_N"/>
    <property type="match status" value="1"/>
</dbReference>
<evidence type="ECO:0000313" key="4">
    <source>
        <dbReference type="Proteomes" id="UP001356308"/>
    </source>
</evidence>
<dbReference type="Proteomes" id="UP001356308">
    <property type="component" value="Unassembled WGS sequence"/>
</dbReference>
<dbReference type="SMART" id="SM00829">
    <property type="entry name" value="PKS_ER"/>
    <property type="match status" value="1"/>
</dbReference>